<dbReference type="KEGG" id="smo:SELMODRAFT_412706"/>
<dbReference type="HOGENOM" id="CLU_718444_0_0_1"/>
<evidence type="ECO:0008006" key="10">
    <source>
        <dbReference type="Google" id="ProtNLM"/>
    </source>
</evidence>
<name>D8RL82_SELML</name>
<evidence type="ECO:0000259" key="6">
    <source>
        <dbReference type="PROSITE" id="PS50994"/>
    </source>
</evidence>
<evidence type="ECO:0000256" key="2">
    <source>
        <dbReference type="ARBA" id="ARBA00022691"/>
    </source>
</evidence>
<keyword evidence="2" id="KW-0949">S-adenosyl-L-methionine</keyword>
<dbReference type="PANTHER" id="PTHR11135">
    <property type="entry name" value="HISTONE ACETYLTRANSFERASE-RELATED"/>
    <property type="match status" value="1"/>
</dbReference>
<dbReference type="GO" id="GO:0003676">
    <property type="term" value="F:nucleic acid binding"/>
    <property type="evidence" value="ECO:0007669"/>
    <property type="project" value="InterPro"/>
</dbReference>
<dbReference type="PROSITE" id="PS50994">
    <property type="entry name" value="INTEGRASE"/>
    <property type="match status" value="1"/>
</dbReference>
<dbReference type="SUPFAM" id="SSF55729">
    <property type="entry name" value="Acyl-CoA N-acyltransferases (Nat)"/>
    <property type="match status" value="1"/>
</dbReference>
<dbReference type="GO" id="GO:0015074">
    <property type="term" value="P:DNA integration"/>
    <property type="evidence" value="ECO:0007669"/>
    <property type="project" value="InterPro"/>
</dbReference>
<dbReference type="InterPro" id="IPR036397">
    <property type="entry name" value="RNaseH_sf"/>
</dbReference>
<dbReference type="STRING" id="88036.D8RL82"/>
<dbReference type="AlphaFoldDB" id="D8RL82"/>
<dbReference type="InterPro" id="IPR016181">
    <property type="entry name" value="Acyl_CoA_acyltransferase"/>
</dbReference>
<keyword evidence="4" id="KW-0408">Iron</keyword>
<organism evidence="9">
    <name type="scientific">Selaginella moellendorffii</name>
    <name type="common">Spikemoss</name>
    <dbReference type="NCBI Taxonomy" id="88036"/>
    <lineage>
        <taxon>Eukaryota</taxon>
        <taxon>Viridiplantae</taxon>
        <taxon>Streptophyta</taxon>
        <taxon>Embryophyta</taxon>
        <taxon>Tracheophyta</taxon>
        <taxon>Lycopodiopsida</taxon>
        <taxon>Selaginellales</taxon>
        <taxon>Selaginellaceae</taxon>
        <taxon>Selaginella</taxon>
    </lineage>
</organism>
<gene>
    <name evidence="8" type="ORF">SELMODRAFT_412706</name>
</gene>
<dbReference type="GO" id="GO:0002926">
    <property type="term" value="P:tRNA wobble base 5-methoxycarbonylmethyl-2-thiouridinylation"/>
    <property type="evidence" value="ECO:0000318"/>
    <property type="project" value="GO_Central"/>
</dbReference>
<evidence type="ECO:0000256" key="1">
    <source>
        <dbReference type="ARBA" id="ARBA00022485"/>
    </source>
</evidence>
<dbReference type="GO" id="GO:0005737">
    <property type="term" value="C:cytoplasm"/>
    <property type="evidence" value="ECO:0000318"/>
    <property type="project" value="GO_Central"/>
</dbReference>
<dbReference type="Gramene" id="EFJ27084">
    <property type="protein sequence ID" value="EFJ27084"/>
    <property type="gene ID" value="SELMODRAFT_412706"/>
</dbReference>
<keyword evidence="3" id="KW-0479">Metal-binding</keyword>
<evidence type="ECO:0000313" key="9">
    <source>
        <dbReference type="Proteomes" id="UP000001514"/>
    </source>
</evidence>
<dbReference type="InParanoid" id="D8RL82"/>
<dbReference type="PROSITE" id="PS51186">
    <property type="entry name" value="GNAT"/>
    <property type="match status" value="1"/>
</dbReference>
<protein>
    <recommendedName>
        <fullName evidence="10">Integrase catalytic domain-containing protein</fullName>
    </recommendedName>
</protein>
<evidence type="ECO:0000313" key="8">
    <source>
        <dbReference type="EMBL" id="EFJ27084.1"/>
    </source>
</evidence>
<dbReference type="InterPro" id="IPR012337">
    <property type="entry name" value="RNaseH-like_sf"/>
</dbReference>
<dbReference type="InterPro" id="IPR056591">
    <property type="entry name" value="ELP3-like_N"/>
</dbReference>
<evidence type="ECO:0000256" key="4">
    <source>
        <dbReference type="ARBA" id="ARBA00023004"/>
    </source>
</evidence>
<dbReference type="SUPFAM" id="SSF53098">
    <property type="entry name" value="Ribonuclease H-like"/>
    <property type="match status" value="1"/>
</dbReference>
<sequence>MGVKHTLTGRFKPSTNGMVERLNKTLEKMVSVNILLKKGEWDNVLPEVFHLLSEISPQPMMVLNPRTTLEKARITGQSWKKEQEQTLNRHKLVIQGTTRKRINDHPFGVGDSVMAKVVVQGILGRKCSSRSHGEQADVVGHLEGGVLRGWGERRLIPQRWGAESERVACLADITTRKRQMAVERRKLTPGRGGVVQQRLSEDEARVRAIAEIVGAMVEGRRSGEDVDLNALTSAACRRYGLARAPKLVETIAALPENERDLVLPRLKAKPVECILMGGTFMSLPADYRDYFIRNLHDALSGHTSRNVEEAVRYSEHAAIKCIGLTIETYFQFVQGYGTLLMEEAERIARKEHRSVKLAVISGVGTRHYYRKLGYELEGPYMTKRL</sequence>
<dbReference type="Gene3D" id="3.40.630.30">
    <property type="match status" value="1"/>
</dbReference>
<dbReference type="InterPro" id="IPR039661">
    <property type="entry name" value="ELP3"/>
</dbReference>
<dbReference type="PANTHER" id="PTHR11135:SF0">
    <property type="entry name" value="ELONGATOR COMPLEX PROTEIN 3"/>
    <property type="match status" value="1"/>
</dbReference>
<dbReference type="EMBL" id="GL377583">
    <property type="protein sequence ID" value="EFJ27084.1"/>
    <property type="molecule type" value="Genomic_DNA"/>
</dbReference>
<dbReference type="GO" id="GO:0051539">
    <property type="term" value="F:4 iron, 4 sulfur cluster binding"/>
    <property type="evidence" value="ECO:0007669"/>
    <property type="project" value="UniProtKB-KW"/>
</dbReference>
<dbReference type="Pfam" id="PF23613">
    <property type="entry name" value="ELP3_N"/>
    <property type="match status" value="1"/>
</dbReference>
<dbReference type="GO" id="GO:0033588">
    <property type="term" value="C:elongator holoenzyme complex"/>
    <property type="evidence" value="ECO:0000318"/>
    <property type="project" value="GO_Central"/>
</dbReference>
<dbReference type="InterPro" id="IPR000182">
    <property type="entry name" value="GNAT_dom"/>
</dbReference>
<dbReference type="Gene3D" id="3.30.420.10">
    <property type="entry name" value="Ribonuclease H-like superfamily/Ribonuclease H"/>
    <property type="match status" value="1"/>
</dbReference>
<proteinExistence type="predicted"/>
<feature type="domain" description="Integrase catalytic" evidence="6">
    <location>
        <begin position="1"/>
        <end position="73"/>
    </location>
</feature>
<evidence type="ECO:0000256" key="3">
    <source>
        <dbReference type="ARBA" id="ARBA00022723"/>
    </source>
</evidence>
<dbReference type="eggNOG" id="KOG2535">
    <property type="taxonomic scope" value="Eukaryota"/>
</dbReference>
<reference evidence="8 9" key="1">
    <citation type="journal article" date="2011" name="Science">
        <title>The Selaginella genome identifies genetic changes associated with the evolution of vascular plants.</title>
        <authorList>
            <person name="Banks J.A."/>
            <person name="Nishiyama T."/>
            <person name="Hasebe M."/>
            <person name="Bowman J.L."/>
            <person name="Gribskov M."/>
            <person name="dePamphilis C."/>
            <person name="Albert V.A."/>
            <person name="Aono N."/>
            <person name="Aoyama T."/>
            <person name="Ambrose B.A."/>
            <person name="Ashton N.W."/>
            <person name="Axtell M.J."/>
            <person name="Barker E."/>
            <person name="Barker M.S."/>
            <person name="Bennetzen J.L."/>
            <person name="Bonawitz N.D."/>
            <person name="Chapple C."/>
            <person name="Cheng C."/>
            <person name="Correa L.G."/>
            <person name="Dacre M."/>
            <person name="DeBarry J."/>
            <person name="Dreyer I."/>
            <person name="Elias M."/>
            <person name="Engstrom E.M."/>
            <person name="Estelle M."/>
            <person name="Feng L."/>
            <person name="Finet C."/>
            <person name="Floyd S.K."/>
            <person name="Frommer W.B."/>
            <person name="Fujita T."/>
            <person name="Gramzow L."/>
            <person name="Gutensohn M."/>
            <person name="Harholt J."/>
            <person name="Hattori M."/>
            <person name="Heyl A."/>
            <person name="Hirai T."/>
            <person name="Hiwatashi Y."/>
            <person name="Ishikawa M."/>
            <person name="Iwata M."/>
            <person name="Karol K.G."/>
            <person name="Koehler B."/>
            <person name="Kolukisaoglu U."/>
            <person name="Kubo M."/>
            <person name="Kurata T."/>
            <person name="Lalonde S."/>
            <person name="Li K."/>
            <person name="Li Y."/>
            <person name="Litt A."/>
            <person name="Lyons E."/>
            <person name="Manning G."/>
            <person name="Maruyama T."/>
            <person name="Michael T.P."/>
            <person name="Mikami K."/>
            <person name="Miyazaki S."/>
            <person name="Morinaga S."/>
            <person name="Murata T."/>
            <person name="Mueller-Roeber B."/>
            <person name="Nelson D.R."/>
            <person name="Obara M."/>
            <person name="Oguri Y."/>
            <person name="Olmstead R.G."/>
            <person name="Onodera N."/>
            <person name="Petersen B.L."/>
            <person name="Pils B."/>
            <person name="Prigge M."/>
            <person name="Rensing S.A."/>
            <person name="Riano-Pachon D.M."/>
            <person name="Roberts A.W."/>
            <person name="Sato Y."/>
            <person name="Scheller H.V."/>
            <person name="Schulz B."/>
            <person name="Schulz C."/>
            <person name="Shakirov E.V."/>
            <person name="Shibagaki N."/>
            <person name="Shinohara N."/>
            <person name="Shippen D.E."/>
            <person name="Soerensen I."/>
            <person name="Sotooka R."/>
            <person name="Sugimoto N."/>
            <person name="Sugita M."/>
            <person name="Sumikawa N."/>
            <person name="Tanurdzic M."/>
            <person name="Theissen G."/>
            <person name="Ulvskov P."/>
            <person name="Wakazuki S."/>
            <person name="Weng J.K."/>
            <person name="Willats W.W."/>
            <person name="Wipf D."/>
            <person name="Wolf P.G."/>
            <person name="Yang L."/>
            <person name="Zimmer A.D."/>
            <person name="Zhu Q."/>
            <person name="Mitros T."/>
            <person name="Hellsten U."/>
            <person name="Loque D."/>
            <person name="Otillar R."/>
            <person name="Salamov A."/>
            <person name="Schmutz J."/>
            <person name="Shapiro H."/>
            <person name="Lindquist E."/>
            <person name="Lucas S."/>
            <person name="Rokhsar D."/>
            <person name="Grigoriev I.V."/>
        </authorList>
    </citation>
    <scope>NUCLEOTIDE SEQUENCE [LARGE SCALE GENOMIC DNA]</scope>
</reference>
<evidence type="ECO:0000259" key="7">
    <source>
        <dbReference type="PROSITE" id="PS51186"/>
    </source>
</evidence>
<keyword evidence="1" id="KW-0004">4Fe-4S</keyword>
<dbReference type="InterPro" id="IPR001584">
    <property type="entry name" value="Integrase_cat-core"/>
</dbReference>
<dbReference type="GO" id="GO:0016747">
    <property type="term" value="F:acyltransferase activity, transferring groups other than amino-acyl groups"/>
    <property type="evidence" value="ECO:0007669"/>
    <property type="project" value="InterPro"/>
</dbReference>
<dbReference type="GO" id="GO:0005634">
    <property type="term" value="C:nucleus"/>
    <property type="evidence" value="ECO:0000318"/>
    <property type="project" value="GO_Central"/>
</dbReference>
<dbReference type="Proteomes" id="UP000001514">
    <property type="component" value="Unassembled WGS sequence"/>
</dbReference>
<feature type="domain" description="N-acetyltransferase" evidence="7">
    <location>
        <begin position="334"/>
        <end position="385"/>
    </location>
</feature>
<dbReference type="GO" id="GO:0046872">
    <property type="term" value="F:metal ion binding"/>
    <property type="evidence" value="ECO:0007669"/>
    <property type="project" value="UniProtKB-KW"/>
</dbReference>
<keyword evidence="5" id="KW-0411">Iron-sulfur</keyword>
<accession>D8RL82</accession>
<evidence type="ECO:0000256" key="5">
    <source>
        <dbReference type="ARBA" id="ARBA00023014"/>
    </source>
</evidence>
<keyword evidence="9" id="KW-1185">Reference proteome</keyword>